<dbReference type="STRING" id="1169540.A0A0G4GWV7"/>
<feature type="region of interest" description="Disordered" evidence="5">
    <location>
        <begin position="1180"/>
        <end position="1216"/>
    </location>
</feature>
<feature type="transmembrane region" description="Helical" evidence="6">
    <location>
        <begin position="931"/>
        <end position="953"/>
    </location>
</feature>
<evidence type="ECO:0000256" key="3">
    <source>
        <dbReference type="ARBA" id="ARBA00022989"/>
    </source>
</evidence>
<sequence>MAKREFIYSNEGRQAKYEKDDVELFEPPRLYATQHEKDHPGRECFLYLFYIAIFAATLFLDSHIGYQGQQLDALARAFETLSIRRPSGDWLTVQTMPDVFDWMAYVAIPHMRRGHLAMYNDIIGAQLDRKEFERPVNPAEAFRKYFFIVQGSARSQAPTVYLEAPPTFNTTGRMPTADANVTQPSRNNTAFLRPRDPGLTAQLGSLYSQGWFSETTASLRFVVFLYNGNTDLFSELEYRFQIWLVMRLWRDYWSFQDAMREYLRGRVIVYVPQVLHLGILVMFLMLLFLLPPTLPSPAVLREANAETLRVLFTAFDVTASTSGVLLAWSGITLLVMAFRALSFLCDCNPAMGLILDTFRKALPNFVPLMIALTAAWLAFGFFAFFMFGSQVYEFSSVAPANANLFAMLLADSSAFPIVFTVLFYVVFLFILLPYFIAIIIFAFTQAAETHTDPDIEGYLTQSFNRLKEDALFCFQKDPEKNDDLERQAKLASEGRRPVVGREDWEGLGRPDEPEGMGEVSEEAYKWRKNHRYDTQDAFKMHEFVKEEEAKYCGLWVSAVLFLLFAPFFFVANVDWSSFTNLADYRTAAFPSEWASEGEVWDGYDAQEDDWRPRTETIEDVQTLDGIYQWIYQNLIARLLNPEYDTSRHDILLTNPMSGVLDIEWATYNGDGRKFVWSGVTFAFEPSGRVRVTAASRPVKTERAREEFWYLQMIVFVLFSIFFVTQIFLVATRRADIDLWLLYDIALGVSMVVLGVAWGEMLGWEFQPLFEEAEMVETNTTALTSVPGPTVPYPFIEGLTRVPHPASPARQRADRVIDALKAMSEDYRFFVTSSAVAIFIVIVRFIKFANLISRLAYLTRTLVMARWKLVSLCAVFIPLFVLFVVVGHLVLGARNVAFRSFSTSFTSCVKMLVRHVASVAFSQYEQAFEIGLFKTAFAVMFMFCVLALVIAILVDATRRLRQMEVDRFKFKLRRMGITDPKSQWQYLAFMDDQEPEFGIMTMLDVSEDQGMEVFHDVPIVVNKKVKNSFKIFCKALQQKMRPRSVDYLLIATRFRFFEDYVRLLNSPKSKHLQETHVLTMGRLVLVQQLVTDVSILRVKRQLIQAETNTLIDQTKDVYGDSQSIMKYAEALEQAYERLRGDVEALQDGVDLMDWREDARSEIASLRNAHLDREVAKRLQKRYDDTYPIARSPRSPPATPSSAPSEVATSDLSPSERADRRAAILRRDMRPLWGYRKKKLRSFPPLEDIPEEPPEQTERARRSKKGKLLKAGKASRRRRAVLVRERHRAGSIGLPQSPRRDSRG</sequence>
<organism evidence="8 9">
    <name type="scientific">Vitrella brassicaformis (strain CCMP3155)</name>
    <dbReference type="NCBI Taxonomy" id="1169540"/>
    <lineage>
        <taxon>Eukaryota</taxon>
        <taxon>Sar</taxon>
        <taxon>Alveolata</taxon>
        <taxon>Colpodellida</taxon>
        <taxon>Vitrellaceae</taxon>
        <taxon>Vitrella</taxon>
    </lineage>
</organism>
<dbReference type="InterPro" id="IPR013122">
    <property type="entry name" value="PKD1_2_channel"/>
</dbReference>
<dbReference type="Proteomes" id="UP000041254">
    <property type="component" value="Unassembled WGS sequence"/>
</dbReference>
<evidence type="ECO:0000256" key="1">
    <source>
        <dbReference type="ARBA" id="ARBA00004141"/>
    </source>
</evidence>
<keyword evidence="4 6" id="KW-0472">Membrane</keyword>
<evidence type="ECO:0000256" key="5">
    <source>
        <dbReference type="SAM" id="MobiDB-lite"/>
    </source>
</evidence>
<evidence type="ECO:0000313" key="8">
    <source>
        <dbReference type="EMBL" id="CEM35448.1"/>
    </source>
</evidence>
<dbReference type="VEuPathDB" id="CryptoDB:Vbra_6391"/>
<feature type="region of interest" description="Disordered" evidence="5">
    <location>
        <begin position="1242"/>
        <end position="1302"/>
    </location>
</feature>
<dbReference type="PANTHER" id="PTHR10877">
    <property type="entry name" value="POLYCYSTIN FAMILY MEMBER"/>
    <property type="match status" value="1"/>
</dbReference>
<protein>
    <recommendedName>
        <fullName evidence="7">Polycystin cation channel PKD1/PKD2 domain-containing protein</fullName>
    </recommendedName>
</protein>
<feature type="transmembrane region" description="Helical" evidence="6">
    <location>
        <begin position="365"/>
        <end position="387"/>
    </location>
</feature>
<feature type="transmembrane region" description="Helical" evidence="6">
    <location>
        <begin position="551"/>
        <end position="571"/>
    </location>
</feature>
<dbReference type="PANTHER" id="PTHR10877:SF183">
    <property type="entry name" value="AT14535P-RELATED"/>
    <property type="match status" value="1"/>
</dbReference>
<keyword evidence="9" id="KW-1185">Reference proteome</keyword>
<accession>A0A0G4GWV7</accession>
<evidence type="ECO:0000259" key="7">
    <source>
        <dbReference type="Pfam" id="PF08016"/>
    </source>
</evidence>
<gene>
    <name evidence="8" type="ORF">Vbra_6391</name>
</gene>
<feature type="transmembrane region" description="Helical" evidence="6">
    <location>
        <begin position="826"/>
        <end position="845"/>
    </location>
</feature>
<feature type="compositionally biased region" description="Low complexity" evidence="5">
    <location>
        <begin position="1198"/>
        <end position="1208"/>
    </location>
</feature>
<keyword evidence="3 6" id="KW-1133">Transmembrane helix</keyword>
<dbReference type="GO" id="GO:0016020">
    <property type="term" value="C:membrane"/>
    <property type="evidence" value="ECO:0007669"/>
    <property type="project" value="UniProtKB-SubCell"/>
</dbReference>
<dbReference type="InterPro" id="IPR051223">
    <property type="entry name" value="Polycystin"/>
</dbReference>
<feature type="transmembrane region" description="Helical" evidence="6">
    <location>
        <begin position="740"/>
        <end position="758"/>
    </location>
</feature>
<keyword evidence="2 6" id="KW-0812">Transmembrane</keyword>
<dbReference type="Pfam" id="PF08016">
    <property type="entry name" value="PKD_channel"/>
    <property type="match status" value="1"/>
</dbReference>
<dbReference type="EMBL" id="CDMY01000854">
    <property type="protein sequence ID" value="CEM35448.1"/>
    <property type="molecule type" value="Genomic_DNA"/>
</dbReference>
<proteinExistence type="predicted"/>
<evidence type="ECO:0000256" key="6">
    <source>
        <dbReference type="SAM" id="Phobius"/>
    </source>
</evidence>
<comment type="subcellular location">
    <subcellularLocation>
        <location evidence="1">Membrane</location>
        <topology evidence="1">Multi-pass membrane protein</topology>
    </subcellularLocation>
</comment>
<evidence type="ECO:0000256" key="2">
    <source>
        <dbReference type="ARBA" id="ARBA00022692"/>
    </source>
</evidence>
<feature type="compositionally biased region" description="Basic residues" evidence="5">
    <location>
        <begin position="1259"/>
        <end position="1287"/>
    </location>
</feature>
<reference evidence="8 9" key="1">
    <citation type="submission" date="2014-11" db="EMBL/GenBank/DDBJ databases">
        <authorList>
            <person name="Zhu J."/>
            <person name="Qi W."/>
            <person name="Song R."/>
        </authorList>
    </citation>
    <scope>NUCLEOTIDE SEQUENCE [LARGE SCALE GENOMIC DNA]</scope>
</reference>
<feature type="transmembrane region" description="Helical" evidence="6">
    <location>
        <begin position="707"/>
        <end position="728"/>
    </location>
</feature>
<feature type="transmembrane region" description="Helical" evidence="6">
    <location>
        <begin position="45"/>
        <end position="66"/>
    </location>
</feature>
<name>A0A0G4GWV7_VITBC</name>
<dbReference type="InParanoid" id="A0A0G4GWV7"/>
<feature type="transmembrane region" description="Helical" evidence="6">
    <location>
        <begin position="267"/>
        <end position="290"/>
    </location>
</feature>
<feature type="transmembrane region" description="Helical" evidence="6">
    <location>
        <begin position="866"/>
        <end position="890"/>
    </location>
</feature>
<feature type="domain" description="Polycystin cation channel PKD1/PKD2" evidence="7">
    <location>
        <begin position="828"/>
        <end position="955"/>
    </location>
</feature>
<feature type="transmembrane region" description="Helical" evidence="6">
    <location>
        <begin position="417"/>
        <end position="443"/>
    </location>
</feature>
<evidence type="ECO:0000313" key="9">
    <source>
        <dbReference type="Proteomes" id="UP000041254"/>
    </source>
</evidence>
<evidence type="ECO:0000256" key="4">
    <source>
        <dbReference type="ARBA" id="ARBA00023136"/>
    </source>
</evidence>
<feature type="transmembrane region" description="Helical" evidence="6">
    <location>
        <begin position="325"/>
        <end position="344"/>
    </location>
</feature>